<protein>
    <recommendedName>
        <fullName evidence="5">Guanine nucleotide-binding protein-like 1</fullName>
    </recommendedName>
</protein>
<feature type="compositionally biased region" description="Acidic residues" evidence="7">
    <location>
        <begin position="47"/>
        <end position="56"/>
    </location>
</feature>
<dbReference type="AlphaFoldDB" id="A0AAW2ICX2"/>
<proteinExistence type="predicted"/>
<comment type="caution">
    <text evidence="9">The sequence shown here is derived from an EMBL/GenBank/DDBJ whole genome shotgun (WGS) entry which is preliminary data.</text>
</comment>
<organism evidence="9">
    <name type="scientific">Menopon gallinae</name>
    <name type="common">poultry shaft louse</name>
    <dbReference type="NCBI Taxonomy" id="328185"/>
    <lineage>
        <taxon>Eukaryota</taxon>
        <taxon>Metazoa</taxon>
        <taxon>Ecdysozoa</taxon>
        <taxon>Arthropoda</taxon>
        <taxon>Hexapoda</taxon>
        <taxon>Insecta</taxon>
        <taxon>Pterygota</taxon>
        <taxon>Neoptera</taxon>
        <taxon>Paraneoptera</taxon>
        <taxon>Psocodea</taxon>
        <taxon>Troctomorpha</taxon>
        <taxon>Phthiraptera</taxon>
        <taxon>Amblycera</taxon>
        <taxon>Menoponidae</taxon>
        <taxon>Menopon</taxon>
    </lineage>
</organism>
<dbReference type="InterPro" id="IPR030378">
    <property type="entry name" value="G_CP_dom"/>
</dbReference>
<evidence type="ECO:0000256" key="2">
    <source>
        <dbReference type="ARBA" id="ARBA00022741"/>
    </source>
</evidence>
<dbReference type="GO" id="GO:0003924">
    <property type="term" value="F:GTPase activity"/>
    <property type="evidence" value="ECO:0007669"/>
    <property type="project" value="InterPro"/>
</dbReference>
<feature type="compositionally biased region" description="Basic and acidic residues" evidence="7">
    <location>
        <begin position="544"/>
        <end position="553"/>
    </location>
</feature>
<gene>
    <name evidence="9" type="ORF">PYX00_001265</name>
</gene>
<keyword evidence="1" id="KW-0597">Phosphoprotein</keyword>
<feature type="compositionally biased region" description="Basic and acidic residues" evidence="7">
    <location>
        <begin position="13"/>
        <end position="33"/>
    </location>
</feature>
<name>A0AAW2ICX2_9NEOP</name>
<dbReference type="PANTHER" id="PTHR45709">
    <property type="entry name" value="LARGE SUBUNIT GTPASE 1 HOMOLOG-RELATED"/>
    <property type="match status" value="1"/>
</dbReference>
<dbReference type="CDD" id="cd01857">
    <property type="entry name" value="HSR1_MMR1"/>
    <property type="match status" value="1"/>
</dbReference>
<feature type="coiled-coil region" evidence="6">
    <location>
        <begin position="82"/>
        <end position="109"/>
    </location>
</feature>
<evidence type="ECO:0000256" key="7">
    <source>
        <dbReference type="SAM" id="MobiDB-lite"/>
    </source>
</evidence>
<comment type="function">
    <text evidence="4">Possible regulatory or functional link with the histocompatibility cluster.</text>
</comment>
<feature type="region of interest" description="Disordered" evidence="7">
    <location>
        <begin position="1"/>
        <end position="56"/>
    </location>
</feature>
<dbReference type="EMBL" id="JARGDH010000001">
    <property type="protein sequence ID" value="KAL0279781.1"/>
    <property type="molecule type" value="Genomic_DNA"/>
</dbReference>
<keyword evidence="2" id="KW-0547">Nucleotide-binding</keyword>
<dbReference type="InterPro" id="IPR027417">
    <property type="entry name" value="P-loop_NTPase"/>
</dbReference>
<feature type="domain" description="CP-type G" evidence="8">
    <location>
        <begin position="174"/>
        <end position="403"/>
    </location>
</feature>
<evidence type="ECO:0000313" key="9">
    <source>
        <dbReference type="EMBL" id="KAL0279781.1"/>
    </source>
</evidence>
<evidence type="ECO:0000256" key="1">
    <source>
        <dbReference type="ARBA" id="ARBA00022553"/>
    </source>
</evidence>
<accession>A0AAW2ICX2</accession>
<dbReference type="Pfam" id="PF01926">
    <property type="entry name" value="MMR_HSR1"/>
    <property type="match status" value="1"/>
</dbReference>
<reference evidence="9" key="1">
    <citation type="journal article" date="2024" name="Gigascience">
        <title>Chromosome-level genome of the poultry shaft louse Menopon gallinae provides insight into the host-switching and adaptive evolution of parasitic lice.</title>
        <authorList>
            <person name="Xu Y."/>
            <person name="Ma L."/>
            <person name="Liu S."/>
            <person name="Liang Y."/>
            <person name="Liu Q."/>
            <person name="He Z."/>
            <person name="Tian L."/>
            <person name="Duan Y."/>
            <person name="Cai W."/>
            <person name="Li H."/>
            <person name="Song F."/>
        </authorList>
    </citation>
    <scope>NUCLEOTIDE SEQUENCE</scope>
    <source>
        <strain evidence="9">Cailab_2023a</strain>
    </source>
</reference>
<dbReference type="PROSITE" id="PS51721">
    <property type="entry name" value="G_CP"/>
    <property type="match status" value="1"/>
</dbReference>
<dbReference type="PANTHER" id="PTHR45709:SF3">
    <property type="entry name" value="GUANINE NUCLEOTIDE-BINDING PROTEIN-LIKE 1"/>
    <property type="match status" value="1"/>
</dbReference>
<keyword evidence="3" id="KW-0342">GTP-binding</keyword>
<evidence type="ECO:0000256" key="4">
    <source>
        <dbReference type="ARBA" id="ARBA00037770"/>
    </source>
</evidence>
<keyword evidence="6" id="KW-0175">Coiled coil</keyword>
<evidence type="ECO:0000256" key="6">
    <source>
        <dbReference type="SAM" id="Coils"/>
    </source>
</evidence>
<dbReference type="InterPro" id="IPR043358">
    <property type="entry name" value="GNL1-like"/>
</dbReference>
<sequence length="598" mass="69129">MGPGRKVPFSGKAKKEQLKLKRARKQFEKKGENQKIAFLQKKYRDHDDDDEEEDDDDIRNVMRINAQPKCSQRGRNANRYALQFYKETKQELEERKKDAFKSLEMCKEVDLEIKLEDYFPTGIDFPKRPPWNFSMSREELNAHENRYFTEYVKELQKQFGYKKLSYFELNLETWRQLWRVIEMSDIILIIVDIRYAALMFPPSLYHFICDELKKNMILVLNKIDLAPADLVVAWKHYFLKHYPTLKIITFTSFPAYNLRNNLSETKSGLQIRRRRGKLRMAAEGAQKLYETCKEIVENQVDLSSWAEKISDEMHNTYDDDVEVENIVTEPMDTSYQEHVQYKSGTLTIGCVGQPNVGKSSLMNAIMGKKVVSVSRTPGHTKHFQTIYLTKNVILCDCPGLVFPSLIPRPLQILIGAFPIAQVREPYTAVKYLAERLDVPKLLNIRHPENDDTWSAMDICEGWARQRGFFTAKASRPDVYRAANHILRMALEGKICMCLKPIGYVAERESWRKHPDVPQIEWIQAKDNAEKVGDVPEAEEYDSDSSGKGEHLESKISSSERQATETDTDESGTDSDKAVGSVQKTKLTNKFDLLASAED</sequence>
<dbReference type="InterPro" id="IPR006073">
    <property type="entry name" value="GTP-bd"/>
</dbReference>
<evidence type="ECO:0000259" key="8">
    <source>
        <dbReference type="PROSITE" id="PS51721"/>
    </source>
</evidence>
<dbReference type="SUPFAM" id="SSF52540">
    <property type="entry name" value="P-loop containing nucleoside triphosphate hydrolases"/>
    <property type="match status" value="1"/>
</dbReference>
<evidence type="ECO:0000256" key="5">
    <source>
        <dbReference type="ARBA" id="ARBA00039902"/>
    </source>
</evidence>
<feature type="region of interest" description="Disordered" evidence="7">
    <location>
        <begin position="521"/>
        <end position="581"/>
    </location>
</feature>
<dbReference type="Gene3D" id="3.40.50.300">
    <property type="entry name" value="P-loop containing nucleotide triphosphate hydrolases"/>
    <property type="match status" value="1"/>
</dbReference>
<dbReference type="GO" id="GO:0005525">
    <property type="term" value="F:GTP binding"/>
    <property type="evidence" value="ECO:0007669"/>
    <property type="project" value="UniProtKB-KW"/>
</dbReference>
<evidence type="ECO:0000256" key="3">
    <source>
        <dbReference type="ARBA" id="ARBA00023134"/>
    </source>
</evidence>